<dbReference type="GO" id="GO:0005576">
    <property type="term" value="C:extracellular region"/>
    <property type="evidence" value="ECO:0007669"/>
    <property type="project" value="UniProtKB-SubCell"/>
</dbReference>
<dbReference type="Pfam" id="PF00353">
    <property type="entry name" value="HemolysinCabind"/>
    <property type="match status" value="3"/>
</dbReference>
<dbReference type="PANTHER" id="PTHR38340:SF1">
    <property type="entry name" value="S-LAYER PROTEIN"/>
    <property type="match status" value="1"/>
</dbReference>
<dbReference type="Gene3D" id="2.150.10.10">
    <property type="entry name" value="Serralysin-like metalloprotease, C-terminal"/>
    <property type="match status" value="2"/>
</dbReference>
<proteinExistence type="predicted"/>
<dbReference type="PRINTS" id="PR00313">
    <property type="entry name" value="CABNDNGRPT"/>
</dbReference>
<evidence type="ECO:0000256" key="1">
    <source>
        <dbReference type="ARBA" id="ARBA00004613"/>
    </source>
</evidence>
<feature type="compositionally biased region" description="Pro residues" evidence="3">
    <location>
        <begin position="53"/>
        <end position="62"/>
    </location>
</feature>
<keyword evidence="5" id="KW-1185">Reference proteome</keyword>
<dbReference type="GO" id="GO:0005509">
    <property type="term" value="F:calcium ion binding"/>
    <property type="evidence" value="ECO:0007669"/>
    <property type="project" value="InterPro"/>
</dbReference>
<feature type="region of interest" description="Disordered" evidence="3">
    <location>
        <begin position="189"/>
        <end position="235"/>
    </location>
</feature>
<dbReference type="EMBL" id="CP051167">
    <property type="protein sequence ID" value="QIZ73471.1"/>
    <property type="molecule type" value="Genomic_DNA"/>
</dbReference>
<keyword evidence="2" id="KW-0964">Secreted</keyword>
<organism evidence="4 5">
    <name type="scientific">Oxynema aestuarii AP17</name>
    <dbReference type="NCBI Taxonomy" id="2064643"/>
    <lineage>
        <taxon>Bacteria</taxon>
        <taxon>Bacillati</taxon>
        <taxon>Cyanobacteriota</taxon>
        <taxon>Cyanophyceae</taxon>
        <taxon>Oscillatoriophycideae</taxon>
        <taxon>Oscillatoriales</taxon>
        <taxon>Oscillatoriaceae</taxon>
        <taxon>Oxynema</taxon>
        <taxon>Oxynema aestuarii</taxon>
    </lineage>
</organism>
<dbReference type="AlphaFoldDB" id="A0A6H1U3R4"/>
<dbReference type="KEGG" id="oxy:HCG48_25090"/>
<evidence type="ECO:0000313" key="4">
    <source>
        <dbReference type="EMBL" id="QIZ73471.1"/>
    </source>
</evidence>
<dbReference type="InterPro" id="IPR001343">
    <property type="entry name" value="Hemolysn_Ca-bd"/>
</dbReference>
<reference evidence="4 5" key="1">
    <citation type="submission" date="2020-04" db="EMBL/GenBank/DDBJ databases">
        <authorList>
            <person name="Basu S."/>
            <person name="Maruthanayagam V."/>
            <person name="Chakraborty S."/>
            <person name="Pramanik A."/>
            <person name="Mukherjee J."/>
            <person name="Brink B."/>
        </authorList>
    </citation>
    <scope>NUCLEOTIDE SEQUENCE [LARGE SCALE GENOMIC DNA]</scope>
    <source>
        <strain evidence="4 5">AP17</strain>
    </source>
</reference>
<feature type="region of interest" description="Disordered" evidence="3">
    <location>
        <begin position="15"/>
        <end position="93"/>
    </location>
</feature>
<dbReference type="InterPro" id="IPR011049">
    <property type="entry name" value="Serralysin-like_metalloprot_C"/>
</dbReference>
<protein>
    <submittedName>
        <fullName evidence="4">Calcium-binding protein</fullName>
    </submittedName>
</protein>
<gene>
    <name evidence="4" type="ORF">HCG48_25090</name>
</gene>
<dbReference type="PANTHER" id="PTHR38340">
    <property type="entry name" value="S-LAYER PROTEIN"/>
    <property type="match status" value="1"/>
</dbReference>
<name>A0A6H1U3R4_9CYAN</name>
<accession>A0A6H1U3R4</accession>
<evidence type="ECO:0000256" key="2">
    <source>
        <dbReference type="ARBA" id="ARBA00022525"/>
    </source>
</evidence>
<dbReference type="InterPro" id="IPR050557">
    <property type="entry name" value="RTX_toxin/Mannuronan_C5-epim"/>
</dbReference>
<dbReference type="RefSeq" id="WP_168571617.1">
    <property type="nucleotide sequence ID" value="NZ_CP051167.1"/>
</dbReference>
<dbReference type="SUPFAM" id="SSF51120">
    <property type="entry name" value="beta-Roll"/>
    <property type="match status" value="2"/>
</dbReference>
<comment type="subcellular location">
    <subcellularLocation>
        <location evidence="1">Secreted</location>
    </subcellularLocation>
</comment>
<dbReference type="Proteomes" id="UP000500857">
    <property type="component" value="Chromosome"/>
</dbReference>
<evidence type="ECO:0000313" key="5">
    <source>
        <dbReference type="Proteomes" id="UP000500857"/>
    </source>
</evidence>
<sequence>MSEVASVFLAPAPTVPFLPGIALSGGSGMDIQDLEGQPPVAEVPSPAGDSPDTPSPPPPPVPTATARPTPPEDPDFLGQEGKEAPIGTPGVDGLSNDPIANLLSQFNASRAFFQGQQAGSLEFVVGSTENDLMLLGPLANVVGGGAGDDNIFAGPGDDRVKASAGNDVIHGNQGADVLDGEEGNDLIRAGQDNDTAKGGVGNDIVYGDKGNDSVSGDDGNDRVFGNQGEDTVDGGAGDDTVYGGQDNDSVSGGIGNDVLFGDKGNDRLTGAQGADTFRFEYFAPPGEDVPTAHAEDGNLLGVDTITDFTPNEDKIQLDSRIFSKLQPGMLAEGDVTVTGQFDANAKGTSASKLVYDQTSGLLYYNPTDAAGDEMPLVQLDPNLDIDSNDFEIF</sequence>
<evidence type="ECO:0000256" key="3">
    <source>
        <dbReference type="SAM" id="MobiDB-lite"/>
    </source>
</evidence>